<accession>A0A382Q285</accession>
<feature type="region of interest" description="Disordered" evidence="1">
    <location>
        <begin position="66"/>
        <end position="90"/>
    </location>
</feature>
<dbReference type="EMBL" id="UINC01111474">
    <property type="protein sequence ID" value="SVC79723.1"/>
    <property type="molecule type" value="Genomic_DNA"/>
</dbReference>
<feature type="compositionally biased region" description="Basic and acidic residues" evidence="1">
    <location>
        <begin position="75"/>
        <end position="90"/>
    </location>
</feature>
<evidence type="ECO:0000313" key="2">
    <source>
        <dbReference type="EMBL" id="SVC79723.1"/>
    </source>
</evidence>
<reference evidence="2" key="1">
    <citation type="submission" date="2018-05" db="EMBL/GenBank/DDBJ databases">
        <authorList>
            <person name="Lanie J.A."/>
            <person name="Ng W.-L."/>
            <person name="Kazmierczak K.M."/>
            <person name="Andrzejewski T.M."/>
            <person name="Davidsen T.M."/>
            <person name="Wayne K.J."/>
            <person name="Tettelin H."/>
            <person name="Glass J.I."/>
            <person name="Rusch D."/>
            <person name="Podicherti R."/>
            <person name="Tsui H.-C.T."/>
            <person name="Winkler M.E."/>
        </authorList>
    </citation>
    <scope>NUCLEOTIDE SEQUENCE</scope>
</reference>
<organism evidence="2">
    <name type="scientific">marine metagenome</name>
    <dbReference type="NCBI Taxonomy" id="408172"/>
    <lineage>
        <taxon>unclassified sequences</taxon>
        <taxon>metagenomes</taxon>
        <taxon>ecological metagenomes</taxon>
    </lineage>
</organism>
<evidence type="ECO:0000256" key="1">
    <source>
        <dbReference type="SAM" id="MobiDB-lite"/>
    </source>
</evidence>
<gene>
    <name evidence="2" type="ORF">METZ01_LOCUS332577</name>
</gene>
<proteinExistence type="predicted"/>
<protein>
    <submittedName>
        <fullName evidence="2">Uncharacterized protein</fullName>
    </submittedName>
</protein>
<sequence length="114" mass="12914">MPTYDIVNEETKEHYTIFCKYSELEQYLIDNPMCKKLISAPAIVGDHIVKRMDGGMKEVFSRVAEGHPNSPLADRFGDNRTNKKKRVESVGRKHGLVKDGSQVVPNLSNTYKTT</sequence>
<name>A0A382Q285_9ZZZZ</name>
<dbReference type="AlphaFoldDB" id="A0A382Q285"/>